<evidence type="ECO:0000256" key="2">
    <source>
        <dbReference type="PROSITE-ProRule" id="PRU00169"/>
    </source>
</evidence>
<accession>A0A1F5BUH9</accession>
<dbReference type="InterPro" id="IPR050595">
    <property type="entry name" value="Bact_response_regulator"/>
</dbReference>
<name>A0A1F5BUH9_9BACT</name>
<dbReference type="InterPro" id="IPR011006">
    <property type="entry name" value="CheY-like_superfamily"/>
</dbReference>
<dbReference type="CDD" id="cd17574">
    <property type="entry name" value="REC_OmpR"/>
    <property type="match status" value="1"/>
</dbReference>
<feature type="domain" description="Response regulatory" evidence="3">
    <location>
        <begin position="7"/>
        <end position="123"/>
    </location>
</feature>
<feature type="modified residue" description="4-aspartylphosphate" evidence="2">
    <location>
        <position position="56"/>
    </location>
</feature>
<dbReference type="STRING" id="1797298.A2988_02080"/>
<dbReference type="SMART" id="SM00448">
    <property type="entry name" value="REC"/>
    <property type="match status" value="1"/>
</dbReference>
<dbReference type="AlphaFoldDB" id="A0A1F5BUH9"/>
<dbReference type="InterPro" id="IPR001789">
    <property type="entry name" value="Sig_transdc_resp-reg_receiver"/>
</dbReference>
<dbReference type="SUPFAM" id="SSF52172">
    <property type="entry name" value="CheY-like"/>
    <property type="match status" value="1"/>
</dbReference>
<reference evidence="4 5" key="1">
    <citation type="journal article" date="2016" name="Nat. Commun.">
        <title>Thousands of microbial genomes shed light on interconnected biogeochemical processes in an aquifer system.</title>
        <authorList>
            <person name="Anantharaman K."/>
            <person name="Brown C.T."/>
            <person name="Hug L.A."/>
            <person name="Sharon I."/>
            <person name="Castelle C.J."/>
            <person name="Probst A.J."/>
            <person name="Thomas B.C."/>
            <person name="Singh A."/>
            <person name="Wilkins M.J."/>
            <person name="Karaoz U."/>
            <person name="Brodie E.L."/>
            <person name="Williams K.H."/>
            <person name="Hubbard S.S."/>
            <person name="Banfield J.F."/>
        </authorList>
    </citation>
    <scope>NUCLEOTIDE SEQUENCE [LARGE SCALE GENOMIC DNA]</scope>
</reference>
<comment type="caution">
    <text evidence="4">The sequence shown here is derived from an EMBL/GenBank/DDBJ whole genome shotgun (WGS) entry which is preliminary data.</text>
</comment>
<organism evidence="4 5">
    <name type="scientific">Candidatus Azambacteria bacterium RIFCSPLOWO2_01_FULL_46_25</name>
    <dbReference type="NCBI Taxonomy" id="1797298"/>
    <lineage>
        <taxon>Bacteria</taxon>
        <taxon>Candidatus Azamiibacteriota</taxon>
    </lineage>
</organism>
<dbReference type="Pfam" id="PF00072">
    <property type="entry name" value="Response_reg"/>
    <property type="match status" value="1"/>
</dbReference>
<dbReference type="EMBL" id="MEYS01000001">
    <property type="protein sequence ID" value="OGD34295.1"/>
    <property type="molecule type" value="Genomic_DNA"/>
</dbReference>
<dbReference type="Proteomes" id="UP000176650">
    <property type="component" value="Unassembled WGS sequence"/>
</dbReference>
<sequence>MEKKDVKILIIEDDMMLNKIYQTKLGMLGYQVIASYDGEDGLQKIETENPNIVLLDLMLPKKNGFEVLEAVKQNMKLSHIPIVLLSNLGQEEDRRRGLGLGAVDFLVKSNVKLETVINRIEGILQKYTQGV</sequence>
<protein>
    <recommendedName>
        <fullName evidence="3">Response regulatory domain-containing protein</fullName>
    </recommendedName>
</protein>
<dbReference type="GO" id="GO:0000160">
    <property type="term" value="P:phosphorelay signal transduction system"/>
    <property type="evidence" value="ECO:0007669"/>
    <property type="project" value="InterPro"/>
</dbReference>
<dbReference type="PROSITE" id="PS50110">
    <property type="entry name" value="RESPONSE_REGULATORY"/>
    <property type="match status" value="1"/>
</dbReference>
<keyword evidence="1 2" id="KW-0597">Phosphoprotein</keyword>
<evidence type="ECO:0000259" key="3">
    <source>
        <dbReference type="PROSITE" id="PS50110"/>
    </source>
</evidence>
<gene>
    <name evidence="4" type="ORF">A2988_02080</name>
</gene>
<dbReference type="PANTHER" id="PTHR44591:SF3">
    <property type="entry name" value="RESPONSE REGULATORY DOMAIN-CONTAINING PROTEIN"/>
    <property type="match status" value="1"/>
</dbReference>
<proteinExistence type="predicted"/>
<dbReference type="Gene3D" id="3.40.50.2300">
    <property type="match status" value="1"/>
</dbReference>
<evidence type="ECO:0000313" key="5">
    <source>
        <dbReference type="Proteomes" id="UP000176650"/>
    </source>
</evidence>
<evidence type="ECO:0000256" key="1">
    <source>
        <dbReference type="ARBA" id="ARBA00022553"/>
    </source>
</evidence>
<evidence type="ECO:0000313" key="4">
    <source>
        <dbReference type="EMBL" id="OGD34295.1"/>
    </source>
</evidence>
<dbReference type="PANTHER" id="PTHR44591">
    <property type="entry name" value="STRESS RESPONSE REGULATOR PROTEIN 1"/>
    <property type="match status" value="1"/>
</dbReference>